<accession>A0A5C3KY91</accession>
<sequence>MFRAISNWFYDEESNDELKLAQSESLVAALREVHALSFSIQYAKDSKLRKLLDATENLRRRVASRPNQDGMSLGDSLHNLGVHLSKTHNAHDLACSLFREAFKIFHQLSFPGGGNEAKLLFRQKTALCSLSISLSKAGKDEDAIRVRQRYIAIIRPLVESNPGKHIPDLAQSLHFVGSLFQASPSSNDSAISCFQEEIALYRQLLATTPSSQYSTLVFSTTTELASCLIKAGRLDEAIKHNEEGISSLRQLVVTDPVQFTPHLADFLYNNAILLRSSGRSESATPLLEESIGLYRTLIETEVNGALDDGESNESCLAKTLLQLGFCYNQLGRHRVAVESAREATNIYRQLAQSAPETPRDPLANSLFVLGIMLALSKERGEAVVSLTESIDLQRRIVASPEKAGEAELTLATSLQTLAGLLYDEGEQAAALKMSEEGLSILRCLVAGGDSDNMMDNELAAALNQNAWFAADYDESSDEAKRSAVGIAQESVDILRRLIAGSPDVVDDAHLGLQRSLLNSLDTLMHCYNGCRRYDDALSIATNEAVDMYRRLHAMRTKEGLEAHLQSVDHAGAGVFKRYAVALDAVGRTEEAILPAKEAVEIGRRLVPADPVKNGKRLEKSIALLDRLTGTSGTDPVEPT</sequence>
<name>A0A5C3KY91_COPMA</name>
<dbReference type="OrthoDB" id="3057274at2759"/>
<evidence type="ECO:0008006" key="3">
    <source>
        <dbReference type="Google" id="ProtNLM"/>
    </source>
</evidence>
<reference evidence="1 2" key="1">
    <citation type="journal article" date="2019" name="Nat. Ecol. Evol.">
        <title>Megaphylogeny resolves global patterns of mushroom evolution.</title>
        <authorList>
            <person name="Varga T."/>
            <person name="Krizsan K."/>
            <person name="Foldi C."/>
            <person name="Dima B."/>
            <person name="Sanchez-Garcia M."/>
            <person name="Sanchez-Ramirez S."/>
            <person name="Szollosi G.J."/>
            <person name="Szarkandi J.G."/>
            <person name="Papp V."/>
            <person name="Albert L."/>
            <person name="Andreopoulos W."/>
            <person name="Angelini C."/>
            <person name="Antonin V."/>
            <person name="Barry K.W."/>
            <person name="Bougher N.L."/>
            <person name="Buchanan P."/>
            <person name="Buyck B."/>
            <person name="Bense V."/>
            <person name="Catcheside P."/>
            <person name="Chovatia M."/>
            <person name="Cooper J."/>
            <person name="Damon W."/>
            <person name="Desjardin D."/>
            <person name="Finy P."/>
            <person name="Geml J."/>
            <person name="Haridas S."/>
            <person name="Hughes K."/>
            <person name="Justo A."/>
            <person name="Karasinski D."/>
            <person name="Kautmanova I."/>
            <person name="Kiss B."/>
            <person name="Kocsube S."/>
            <person name="Kotiranta H."/>
            <person name="LaButti K.M."/>
            <person name="Lechner B.E."/>
            <person name="Liimatainen K."/>
            <person name="Lipzen A."/>
            <person name="Lukacs Z."/>
            <person name="Mihaltcheva S."/>
            <person name="Morgado L.N."/>
            <person name="Niskanen T."/>
            <person name="Noordeloos M.E."/>
            <person name="Ohm R.A."/>
            <person name="Ortiz-Santana B."/>
            <person name="Ovrebo C."/>
            <person name="Racz N."/>
            <person name="Riley R."/>
            <person name="Savchenko A."/>
            <person name="Shiryaev A."/>
            <person name="Soop K."/>
            <person name="Spirin V."/>
            <person name="Szebenyi C."/>
            <person name="Tomsovsky M."/>
            <person name="Tulloss R.E."/>
            <person name="Uehling J."/>
            <person name="Grigoriev I.V."/>
            <person name="Vagvolgyi C."/>
            <person name="Papp T."/>
            <person name="Martin F.M."/>
            <person name="Miettinen O."/>
            <person name="Hibbett D.S."/>
            <person name="Nagy L.G."/>
        </authorList>
    </citation>
    <scope>NUCLEOTIDE SEQUENCE [LARGE SCALE GENOMIC DNA]</scope>
    <source>
        <strain evidence="1 2">CBS 121175</strain>
    </source>
</reference>
<dbReference type="Proteomes" id="UP000307440">
    <property type="component" value="Unassembled WGS sequence"/>
</dbReference>
<dbReference type="SMART" id="SM00028">
    <property type="entry name" value="TPR"/>
    <property type="match status" value="4"/>
</dbReference>
<dbReference type="PANTHER" id="PTHR19959">
    <property type="entry name" value="KINESIN LIGHT CHAIN"/>
    <property type="match status" value="1"/>
</dbReference>
<dbReference type="InterPro" id="IPR019734">
    <property type="entry name" value="TPR_rpt"/>
</dbReference>
<dbReference type="AlphaFoldDB" id="A0A5C3KY91"/>
<protein>
    <recommendedName>
        <fullName evidence="3">TPR-like protein</fullName>
    </recommendedName>
</protein>
<dbReference type="Gene3D" id="1.25.40.10">
    <property type="entry name" value="Tetratricopeptide repeat domain"/>
    <property type="match status" value="3"/>
</dbReference>
<evidence type="ECO:0000313" key="2">
    <source>
        <dbReference type="Proteomes" id="UP000307440"/>
    </source>
</evidence>
<proteinExistence type="predicted"/>
<dbReference type="Pfam" id="PF13181">
    <property type="entry name" value="TPR_8"/>
    <property type="match status" value="1"/>
</dbReference>
<organism evidence="1 2">
    <name type="scientific">Coprinopsis marcescibilis</name>
    <name type="common">Agaric fungus</name>
    <name type="synonym">Psathyrella marcescibilis</name>
    <dbReference type="NCBI Taxonomy" id="230819"/>
    <lineage>
        <taxon>Eukaryota</taxon>
        <taxon>Fungi</taxon>
        <taxon>Dikarya</taxon>
        <taxon>Basidiomycota</taxon>
        <taxon>Agaricomycotina</taxon>
        <taxon>Agaricomycetes</taxon>
        <taxon>Agaricomycetidae</taxon>
        <taxon>Agaricales</taxon>
        <taxon>Agaricineae</taxon>
        <taxon>Psathyrellaceae</taxon>
        <taxon>Coprinopsis</taxon>
    </lineage>
</organism>
<dbReference type="STRING" id="230819.A0A5C3KY91"/>
<gene>
    <name evidence="1" type="ORF">FA15DRAFT_668648</name>
</gene>
<dbReference type="PANTHER" id="PTHR19959:SF119">
    <property type="entry name" value="FUNGAL LIPASE-LIKE DOMAIN-CONTAINING PROTEIN"/>
    <property type="match status" value="1"/>
</dbReference>
<dbReference type="InterPro" id="IPR011990">
    <property type="entry name" value="TPR-like_helical_dom_sf"/>
</dbReference>
<dbReference type="SUPFAM" id="SSF48452">
    <property type="entry name" value="TPR-like"/>
    <property type="match status" value="2"/>
</dbReference>
<dbReference type="EMBL" id="ML210188">
    <property type="protein sequence ID" value="TFK25277.1"/>
    <property type="molecule type" value="Genomic_DNA"/>
</dbReference>
<evidence type="ECO:0000313" key="1">
    <source>
        <dbReference type="EMBL" id="TFK25277.1"/>
    </source>
</evidence>
<keyword evidence="2" id="KW-1185">Reference proteome</keyword>